<protein>
    <submittedName>
        <fullName evidence="1">Uncharacterized protein</fullName>
    </submittedName>
</protein>
<evidence type="ECO:0000313" key="2">
    <source>
        <dbReference type="Proteomes" id="UP001642360"/>
    </source>
</evidence>
<proteinExistence type="predicted"/>
<accession>A0ABC8UX21</accession>
<feature type="non-terminal residue" evidence="1">
    <location>
        <position position="1"/>
    </location>
</feature>
<evidence type="ECO:0000313" key="1">
    <source>
        <dbReference type="EMBL" id="CAK9185254.1"/>
    </source>
</evidence>
<sequence length="135" mass="15487">SWPVCDPNDEHNKDWTVARHHRLKQPLNPPIQSQYELFIFHRTHFTIDHIPTTLLHLCNFLLRLLSCPSCDDYLGSSLDSNSNSNLFGLKDDSGNKMEQQPDTKLVEETVAVAMSETTFRFFVLNATKTTVRSNP</sequence>
<reference evidence="1 2" key="1">
    <citation type="submission" date="2024-02" db="EMBL/GenBank/DDBJ databases">
        <authorList>
            <person name="Vignale AGUSTIN F."/>
            <person name="Sosa J E."/>
            <person name="Modenutti C."/>
        </authorList>
    </citation>
    <scope>NUCLEOTIDE SEQUENCE [LARGE SCALE GENOMIC DNA]</scope>
</reference>
<dbReference type="Proteomes" id="UP001642360">
    <property type="component" value="Unassembled WGS sequence"/>
</dbReference>
<name>A0ABC8UX21_9AQUA</name>
<organism evidence="1 2">
    <name type="scientific">Ilex paraguariensis</name>
    <name type="common">yerba mate</name>
    <dbReference type="NCBI Taxonomy" id="185542"/>
    <lineage>
        <taxon>Eukaryota</taxon>
        <taxon>Viridiplantae</taxon>
        <taxon>Streptophyta</taxon>
        <taxon>Embryophyta</taxon>
        <taxon>Tracheophyta</taxon>
        <taxon>Spermatophyta</taxon>
        <taxon>Magnoliopsida</taxon>
        <taxon>eudicotyledons</taxon>
        <taxon>Gunneridae</taxon>
        <taxon>Pentapetalae</taxon>
        <taxon>asterids</taxon>
        <taxon>campanulids</taxon>
        <taxon>Aquifoliales</taxon>
        <taxon>Aquifoliaceae</taxon>
        <taxon>Ilex</taxon>
    </lineage>
</organism>
<gene>
    <name evidence="1" type="ORF">ILEXP_LOCUS55636</name>
</gene>
<dbReference type="EMBL" id="CAUOFW020009246">
    <property type="protein sequence ID" value="CAK9185254.1"/>
    <property type="molecule type" value="Genomic_DNA"/>
</dbReference>
<comment type="caution">
    <text evidence="1">The sequence shown here is derived from an EMBL/GenBank/DDBJ whole genome shotgun (WGS) entry which is preliminary data.</text>
</comment>
<dbReference type="AlphaFoldDB" id="A0ABC8UX21"/>
<keyword evidence="2" id="KW-1185">Reference proteome</keyword>